<reference evidence="1" key="2">
    <citation type="journal article" date="2015" name="Data Brief">
        <title>Shoot transcriptome of the giant reed, Arundo donax.</title>
        <authorList>
            <person name="Barrero R.A."/>
            <person name="Guerrero F.D."/>
            <person name="Moolhuijzen P."/>
            <person name="Goolsby J.A."/>
            <person name="Tidwell J."/>
            <person name="Bellgard S.E."/>
            <person name="Bellgard M.I."/>
        </authorList>
    </citation>
    <scope>NUCLEOTIDE SEQUENCE</scope>
    <source>
        <tissue evidence="1">Shoot tissue taken approximately 20 cm above the soil surface</tissue>
    </source>
</reference>
<evidence type="ECO:0000313" key="1">
    <source>
        <dbReference type="EMBL" id="JAD34021.1"/>
    </source>
</evidence>
<organism evidence="1">
    <name type="scientific">Arundo donax</name>
    <name type="common">Giant reed</name>
    <name type="synonym">Donax arundinaceus</name>
    <dbReference type="NCBI Taxonomy" id="35708"/>
    <lineage>
        <taxon>Eukaryota</taxon>
        <taxon>Viridiplantae</taxon>
        <taxon>Streptophyta</taxon>
        <taxon>Embryophyta</taxon>
        <taxon>Tracheophyta</taxon>
        <taxon>Spermatophyta</taxon>
        <taxon>Magnoliopsida</taxon>
        <taxon>Liliopsida</taxon>
        <taxon>Poales</taxon>
        <taxon>Poaceae</taxon>
        <taxon>PACMAD clade</taxon>
        <taxon>Arundinoideae</taxon>
        <taxon>Arundineae</taxon>
        <taxon>Arundo</taxon>
    </lineage>
</organism>
<proteinExistence type="predicted"/>
<dbReference type="EMBL" id="GBRH01263874">
    <property type="protein sequence ID" value="JAD34021.1"/>
    <property type="molecule type" value="Transcribed_RNA"/>
</dbReference>
<name>A0A0A8Z5E0_ARUDO</name>
<dbReference type="AlphaFoldDB" id="A0A0A8Z5E0"/>
<reference evidence="1" key="1">
    <citation type="submission" date="2014-09" db="EMBL/GenBank/DDBJ databases">
        <authorList>
            <person name="Magalhaes I.L.F."/>
            <person name="Oliveira U."/>
            <person name="Santos F.R."/>
            <person name="Vidigal T.H.D.A."/>
            <person name="Brescovit A.D."/>
            <person name="Santos A.J."/>
        </authorList>
    </citation>
    <scope>NUCLEOTIDE SEQUENCE</scope>
    <source>
        <tissue evidence="1">Shoot tissue taken approximately 20 cm above the soil surface</tissue>
    </source>
</reference>
<protein>
    <submittedName>
        <fullName evidence="1">Uncharacterized protein</fullName>
    </submittedName>
</protein>
<accession>A0A0A8Z5E0</accession>
<sequence>MPDKLGVALGRIWPSRISS</sequence>